<comment type="subcellular location">
    <subcellularLocation>
        <location evidence="1">Cell inner membrane</location>
        <topology evidence="1">Multi-pass membrane protein</topology>
    </subcellularLocation>
    <subcellularLocation>
        <location evidence="9">Cell membrane</location>
        <topology evidence="9">Multi-pass membrane protein</topology>
    </subcellularLocation>
</comment>
<evidence type="ECO:0000259" key="10">
    <source>
        <dbReference type="PROSITE" id="PS50928"/>
    </source>
</evidence>
<dbReference type="PANTHER" id="PTHR30614:SF0">
    <property type="entry name" value="L-CYSTINE TRANSPORT SYSTEM PERMEASE PROTEIN TCYL"/>
    <property type="match status" value="1"/>
</dbReference>
<keyword evidence="5 9" id="KW-0812">Transmembrane</keyword>
<dbReference type="GO" id="GO:0022857">
    <property type="term" value="F:transmembrane transporter activity"/>
    <property type="evidence" value="ECO:0007669"/>
    <property type="project" value="InterPro"/>
</dbReference>
<dbReference type="GO" id="GO:0006865">
    <property type="term" value="P:amino acid transport"/>
    <property type="evidence" value="ECO:0007669"/>
    <property type="project" value="UniProtKB-KW"/>
</dbReference>
<keyword evidence="6" id="KW-0029">Amino-acid transport</keyword>
<protein>
    <submittedName>
        <fullName evidence="11">Polar amino acid transport system permease protein</fullName>
    </submittedName>
</protein>
<feature type="domain" description="ABC transmembrane type-1" evidence="10">
    <location>
        <begin position="67"/>
        <end position="275"/>
    </location>
</feature>
<evidence type="ECO:0000256" key="4">
    <source>
        <dbReference type="ARBA" id="ARBA00022475"/>
    </source>
</evidence>
<dbReference type="InterPro" id="IPR000515">
    <property type="entry name" value="MetI-like"/>
</dbReference>
<dbReference type="RefSeq" id="WP_218124833.1">
    <property type="nucleotide sequence ID" value="NZ_FNCL01000001.1"/>
</dbReference>
<dbReference type="Gene3D" id="1.10.3720.10">
    <property type="entry name" value="MetI-like"/>
    <property type="match status" value="1"/>
</dbReference>
<evidence type="ECO:0000256" key="7">
    <source>
        <dbReference type="ARBA" id="ARBA00022989"/>
    </source>
</evidence>
<evidence type="ECO:0000256" key="2">
    <source>
        <dbReference type="ARBA" id="ARBA00010072"/>
    </source>
</evidence>
<dbReference type="InterPro" id="IPR043429">
    <property type="entry name" value="ArtM/GltK/GlnP/TcyL/YhdX-like"/>
</dbReference>
<feature type="transmembrane region" description="Helical" evidence="9">
    <location>
        <begin position="103"/>
        <end position="123"/>
    </location>
</feature>
<evidence type="ECO:0000256" key="1">
    <source>
        <dbReference type="ARBA" id="ARBA00004429"/>
    </source>
</evidence>
<keyword evidence="3 9" id="KW-0813">Transport</keyword>
<dbReference type="STRING" id="311180.SAMN04488050_102231"/>
<evidence type="ECO:0000256" key="5">
    <source>
        <dbReference type="ARBA" id="ARBA00022692"/>
    </source>
</evidence>
<name>A0A1I6QQE0_9RHOB</name>
<accession>A0A1I6QQE0</accession>
<keyword evidence="12" id="KW-1185">Reference proteome</keyword>
<evidence type="ECO:0000313" key="12">
    <source>
        <dbReference type="Proteomes" id="UP000199392"/>
    </source>
</evidence>
<keyword evidence="4" id="KW-1003">Cell membrane</keyword>
<evidence type="ECO:0000313" key="11">
    <source>
        <dbReference type="EMBL" id="SFS54589.1"/>
    </source>
</evidence>
<dbReference type="PANTHER" id="PTHR30614">
    <property type="entry name" value="MEMBRANE COMPONENT OF AMINO ACID ABC TRANSPORTER"/>
    <property type="match status" value="1"/>
</dbReference>
<dbReference type="InterPro" id="IPR035906">
    <property type="entry name" value="MetI-like_sf"/>
</dbReference>
<dbReference type="GO" id="GO:0043190">
    <property type="term" value="C:ATP-binding cassette (ABC) transporter complex"/>
    <property type="evidence" value="ECO:0007669"/>
    <property type="project" value="InterPro"/>
</dbReference>
<evidence type="ECO:0000256" key="9">
    <source>
        <dbReference type="RuleBase" id="RU363032"/>
    </source>
</evidence>
<dbReference type="AlphaFoldDB" id="A0A1I6QQE0"/>
<keyword evidence="8 9" id="KW-0472">Membrane</keyword>
<dbReference type="SUPFAM" id="SSF161098">
    <property type="entry name" value="MetI-like"/>
    <property type="match status" value="1"/>
</dbReference>
<sequence length="285" mass="31128">MMTAAQSHFAPEPVQEVVHRRNWGAWLLSFLCLGLILAVLRAGIEARILDPELFVQYLFSEQILIGARNALVLGSLAMVLACGVGLVVALMRVSGNPIMASIAAIYVYFFRGTPMLIQLLFWFNAVPIMFGEISIPLPFTDIMLLQAPTTQMVTPFVAALIGLSLAEAGYMSEIIRTGIQAVDQGQQAAARALGMTRAQVMRRVVIPQAARIILPAGGNQYIMMLKSTSLASAIGYLELLRIATDIYSSNFLVVELLTVAAVWYLVMTAFATGIQTMLEKTFPLR</sequence>
<dbReference type="PROSITE" id="PS50928">
    <property type="entry name" value="ABC_TM1"/>
    <property type="match status" value="1"/>
</dbReference>
<reference evidence="12" key="1">
    <citation type="submission" date="2016-10" db="EMBL/GenBank/DDBJ databases">
        <authorList>
            <person name="Varghese N."/>
            <person name="Submissions S."/>
        </authorList>
    </citation>
    <scope>NUCLEOTIDE SEQUENCE [LARGE SCALE GENOMIC DNA]</scope>
    <source>
        <strain evidence="12">DSM 26894</strain>
    </source>
</reference>
<evidence type="ECO:0000256" key="8">
    <source>
        <dbReference type="ARBA" id="ARBA00023136"/>
    </source>
</evidence>
<evidence type="ECO:0000256" key="3">
    <source>
        <dbReference type="ARBA" id="ARBA00022448"/>
    </source>
</evidence>
<dbReference type="Proteomes" id="UP000199392">
    <property type="component" value="Unassembled WGS sequence"/>
</dbReference>
<dbReference type="CDD" id="cd06261">
    <property type="entry name" value="TM_PBP2"/>
    <property type="match status" value="1"/>
</dbReference>
<feature type="transmembrane region" description="Helical" evidence="9">
    <location>
        <begin position="70"/>
        <end position="91"/>
    </location>
</feature>
<comment type="similarity">
    <text evidence="2">Belongs to the binding-protein-dependent transport system permease family. HisMQ subfamily.</text>
</comment>
<feature type="transmembrane region" description="Helical" evidence="9">
    <location>
        <begin position="251"/>
        <end position="274"/>
    </location>
</feature>
<feature type="transmembrane region" description="Helical" evidence="9">
    <location>
        <begin position="23"/>
        <end position="44"/>
    </location>
</feature>
<proteinExistence type="inferred from homology"/>
<dbReference type="NCBIfam" id="TIGR01726">
    <property type="entry name" value="HEQRo_perm_3TM"/>
    <property type="match status" value="1"/>
</dbReference>
<dbReference type="Pfam" id="PF00528">
    <property type="entry name" value="BPD_transp_1"/>
    <property type="match status" value="1"/>
</dbReference>
<keyword evidence="7 9" id="KW-1133">Transmembrane helix</keyword>
<dbReference type="EMBL" id="FOZW01000002">
    <property type="protein sequence ID" value="SFS54589.1"/>
    <property type="molecule type" value="Genomic_DNA"/>
</dbReference>
<organism evidence="11 12">
    <name type="scientific">Alloyangia pacifica</name>
    <dbReference type="NCBI Taxonomy" id="311180"/>
    <lineage>
        <taxon>Bacteria</taxon>
        <taxon>Pseudomonadati</taxon>
        <taxon>Pseudomonadota</taxon>
        <taxon>Alphaproteobacteria</taxon>
        <taxon>Rhodobacterales</taxon>
        <taxon>Roseobacteraceae</taxon>
        <taxon>Alloyangia</taxon>
    </lineage>
</organism>
<gene>
    <name evidence="11" type="ORF">SAMN04488050_102231</name>
</gene>
<evidence type="ECO:0000256" key="6">
    <source>
        <dbReference type="ARBA" id="ARBA00022970"/>
    </source>
</evidence>
<dbReference type="InterPro" id="IPR010065">
    <property type="entry name" value="AA_ABC_transptr_permease_3TM"/>
</dbReference>
<feature type="transmembrane region" description="Helical" evidence="9">
    <location>
        <begin position="143"/>
        <end position="166"/>
    </location>
</feature>